<name>A0ABV9NMG5_9GAMM</name>
<keyword evidence="1" id="KW-0472">Membrane</keyword>
<keyword evidence="1" id="KW-1133">Transmembrane helix</keyword>
<sequence length="101" mass="10532">MEPLHYAFAALLLALVLGPLGVLAALARSGWRAGGRVERIGAVALHGRRRRPLGVGRRTGRDGAPMVTLEPQGAPALALDRSQALALAILLREAADPPKAS</sequence>
<feature type="transmembrane region" description="Helical" evidence="1">
    <location>
        <begin position="6"/>
        <end position="26"/>
    </location>
</feature>
<accession>A0ABV9NMG5</accession>
<protein>
    <recommendedName>
        <fullName evidence="4">Flagellar biosynthesis protein FliO</fullName>
    </recommendedName>
</protein>
<evidence type="ECO:0008006" key="4">
    <source>
        <dbReference type="Google" id="ProtNLM"/>
    </source>
</evidence>
<evidence type="ECO:0000313" key="2">
    <source>
        <dbReference type="EMBL" id="MFC4728619.1"/>
    </source>
</evidence>
<keyword evidence="1" id="KW-0812">Transmembrane</keyword>
<comment type="caution">
    <text evidence="2">The sequence shown here is derived from an EMBL/GenBank/DDBJ whole genome shotgun (WGS) entry which is preliminary data.</text>
</comment>
<organism evidence="2 3">
    <name type="scientific">Coralloluteibacterium thermophilum</name>
    <dbReference type="NCBI Taxonomy" id="2707049"/>
    <lineage>
        <taxon>Bacteria</taxon>
        <taxon>Pseudomonadati</taxon>
        <taxon>Pseudomonadota</taxon>
        <taxon>Gammaproteobacteria</taxon>
        <taxon>Lysobacterales</taxon>
        <taxon>Lysobacteraceae</taxon>
        <taxon>Coralloluteibacterium</taxon>
    </lineage>
</organism>
<proteinExistence type="predicted"/>
<evidence type="ECO:0000313" key="3">
    <source>
        <dbReference type="Proteomes" id="UP001595892"/>
    </source>
</evidence>
<evidence type="ECO:0000256" key="1">
    <source>
        <dbReference type="SAM" id="Phobius"/>
    </source>
</evidence>
<dbReference type="EMBL" id="JBHSGG010000029">
    <property type="protein sequence ID" value="MFC4728619.1"/>
    <property type="molecule type" value="Genomic_DNA"/>
</dbReference>
<gene>
    <name evidence="2" type="ORF">ACFO3Q_10610</name>
</gene>
<reference evidence="3" key="1">
    <citation type="journal article" date="2019" name="Int. J. Syst. Evol. Microbiol.">
        <title>The Global Catalogue of Microorganisms (GCM) 10K type strain sequencing project: providing services to taxonomists for standard genome sequencing and annotation.</title>
        <authorList>
            <consortium name="The Broad Institute Genomics Platform"/>
            <consortium name="The Broad Institute Genome Sequencing Center for Infectious Disease"/>
            <person name="Wu L."/>
            <person name="Ma J."/>
        </authorList>
    </citation>
    <scope>NUCLEOTIDE SEQUENCE [LARGE SCALE GENOMIC DNA]</scope>
    <source>
        <strain evidence="3">CGMCC 1.13574</strain>
    </source>
</reference>
<dbReference type="RefSeq" id="WP_377004647.1">
    <property type="nucleotide sequence ID" value="NZ_JBHSGG010000029.1"/>
</dbReference>
<keyword evidence="3" id="KW-1185">Reference proteome</keyword>
<dbReference type="Proteomes" id="UP001595892">
    <property type="component" value="Unassembled WGS sequence"/>
</dbReference>